<protein>
    <submittedName>
        <fullName evidence="2">Uncharacterized protein</fullName>
    </submittedName>
</protein>
<dbReference type="AlphaFoldDB" id="A0AAW6LUD1"/>
<evidence type="ECO:0000313" key="3">
    <source>
        <dbReference type="Proteomes" id="UP001217325"/>
    </source>
</evidence>
<name>A0AAW6LUD1_RHOSG</name>
<keyword evidence="1" id="KW-0472">Membrane</keyword>
<dbReference type="EMBL" id="JARDXE010000023">
    <property type="protein sequence ID" value="MDE8649051.1"/>
    <property type="molecule type" value="Genomic_DNA"/>
</dbReference>
<comment type="caution">
    <text evidence="2">The sequence shown here is derived from an EMBL/GenBank/DDBJ whole genome shotgun (WGS) entry which is preliminary data.</text>
</comment>
<sequence>MTVKNFDVLVELEMHRTSSLAVSACFAVVVVFLAPPCWKRLNTIRKGRRDSSYVRSTIVMCAVWVLITTGGIALMAHEGSVNGDRWRKQEAQAIHAQAGLTLTPDGVAHLPGVQPTKGFVTPAVDKDDGVWICAIDTLIRVSDGKWWSNPPSGKFDPHKDGGVRLLMNCSR</sequence>
<feature type="transmembrane region" description="Helical" evidence="1">
    <location>
        <begin position="20"/>
        <end position="38"/>
    </location>
</feature>
<evidence type="ECO:0000313" key="2">
    <source>
        <dbReference type="EMBL" id="MDE8649051.1"/>
    </source>
</evidence>
<accession>A0AAW6LUD1</accession>
<dbReference type="Proteomes" id="UP001217325">
    <property type="component" value="Unassembled WGS sequence"/>
</dbReference>
<keyword evidence="1" id="KW-1133">Transmembrane helix</keyword>
<proteinExistence type="predicted"/>
<dbReference type="RefSeq" id="WP_275232756.1">
    <property type="nucleotide sequence ID" value="NZ_JARDXE010000023.1"/>
</dbReference>
<feature type="transmembrane region" description="Helical" evidence="1">
    <location>
        <begin position="58"/>
        <end position="77"/>
    </location>
</feature>
<organism evidence="2 3">
    <name type="scientific">Rhodococcus qingshengii</name>
    <dbReference type="NCBI Taxonomy" id="334542"/>
    <lineage>
        <taxon>Bacteria</taxon>
        <taxon>Bacillati</taxon>
        <taxon>Actinomycetota</taxon>
        <taxon>Actinomycetes</taxon>
        <taxon>Mycobacteriales</taxon>
        <taxon>Nocardiaceae</taxon>
        <taxon>Rhodococcus</taxon>
        <taxon>Rhodococcus erythropolis group</taxon>
    </lineage>
</organism>
<reference evidence="2" key="1">
    <citation type="submission" date="2023-02" db="EMBL/GenBank/DDBJ databases">
        <title>A novel hydrolase synthesized by Rhodococcus erythropolis HQ is responsible for the detoxification of Zearalenone.</title>
        <authorList>
            <person name="Hu J."/>
            <person name="Xu J."/>
        </authorList>
    </citation>
    <scope>NUCLEOTIDE SEQUENCE</scope>
    <source>
        <strain evidence="2">HQ</strain>
    </source>
</reference>
<keyword evidence="1" id="KW-0812">Transmembrane</keyword>
<gene>
    <name evidence="2" type="ORF">PXH69_29175</name>
</gene>
<evidence type="ECO:0000256" key="1">
    <source>
        <dbReference type="SAM" id="Phobius"/>
    </source>
</evidence>